<evidence type="ECO:0000313" key="7">
    <source>
        <dbReference type="Proteomes" id="UP000295388"/>
    </source>
</evidence>
<dbReference type="AlphaFoldDB" id="A0A4R6KTA9"/>
<dbReference type="SUPFAM" id="SSF49265">
    <property type="entry name" value="Fibronectin type III"/>
    <property type="match status" value="1"/>
</dbReference>
<keyword evidence="4" id="KW-0732">Signal</keyword>
<feature type="chain" id="PRO_5020745148" description="Fibronectin type-III domain-containing protein" evidence="4">
    <location>
        <begin position="42"/>
        <end position="417"/>
    </location>
</feature>
<evidence type="ECO:0000313" key="6">
    <source>
        <dbReference type="EMBL" id="TDO54237.1"/>
    </source>
</evidence>
<gene>
    <name evidence="6" type="ORF">EV643_10118</name>
</gene>
<evidence type="ECO:0000256" key="3">
    <source>
        <dbReference type="SAM" id="MobiDB-lite"/>
    </source>
</evidence>
<keyword evidence="1" id="KW-0378">Hydrolase</keyword>
<dbReference type="InterPro" id="IPR003961">
    <property type="entry name" value="FN3_dom"/>
</dbReference>
<proteinExistence type="predicted"/>
<evidence type="ECO:0000256" key="4">
    <source>
        <dbReference type="SAM" id="SignalP"/>
    </source>
</evidence>
<protein>
    <recommendedName>
        <fullName evidence="5">Fibronectin type-III domain-containing protein</fullName>
    </recommendedName>
</protein>
<dbReference type="InterPro" id="IPR036116">
    <property type="entry name" value="FN3_sf"/>
</dbReference>
<dbReference type="GO" id="GO:0016798">
    <property type="term" value="F:hydrolase activity, acting on glycosyl bonds"/>
    <property type="evidence" value="ECO:0007669"/>
    <property type="project" value="UniProtKB-KW"/>
</dbReference>
<dbReference type="GO" id="GO:0000272">
    <property type="term" value="P:polysaccharide catabolic process"/>
    <property type="evidence" value="ECO:0007669"/>
    <property type="project" value="UniProtKB-KW"/>
</dbReference>
<keyword evidence="1" id="KW-0326">Glycosidase</keyword>
<organism evidence="6 7">
    <name type="scientific">Kribbella caucasensis</name>
    <dbReference type="NCBI Taxonomy" id="2512215"/>
    <lineage>
        <taxon>Bacteria</taxon>
        <taxon>Bacillati</taxon>
        <taxon>Actinomycetota</taxon>
        <taxon>Actinomycetes</taxon>
        <taxon>Propionibacteriales</taxon>
        <taxon>Kribbellaceae</taxon>
        <taxon>Kribbella</taxon>
    </lineage>
</organism>
<evidence type="ECO:0000256" key="2">
    <source>
        <dbReference type="ARBA" id="ARBA00023326"/>
    </source>
</evidence>
<dbReference type="Proteomes" id="UP000295388">
    <property type="component" value="Unassembled WGS sequence"/>
</dbReference>
<dbReference type="PROSITE" id="PS50853">
    <property type="entry name" value="FN3"/>
    <property type="match status" value="1"/>
</dbReference>
<accession>A0A4R6KTA9</accession>
<reference evidence="6 7" key="1">
    <citation type="submission" date="2019-03" db="EMBL/GenBank/DDBJ databases">
        <title>Genomic Encyclopedia of Type Strains, Phase III (KMG-III): the genomes of soil and plant-associated and newly described type strains.</title>
        <authorList>
            <person name="Whitman W."/>
        </authorList>
    </citation>
    <scope>NUCLEOTIDE SEQUENCE [LARGE SCALE GENOMIC DNA]</scope>
    <source>
        <strain evidence="6 7">VKM Ac-2527</strain>
    </source>
</reference>
<keyword evidence="2" id="KW-0624">Polysaccharide degradation</keyword>
<comment type="caution">
    <text evidence="6">The sequence shown here is derived from an EMBL/GenBank/DDBJ whole genome shotgun (WGS) entry which is preliminary data.</text>
</comment>
<name>A0A4R6KTA9_9ACTN</name>
<feature type="signal peptide" evidence="4">
    <location>
        <begin position="1"/>
        <end position="41"/>
    </location>
</feature>
<evidence type="ECO:0000259" key="5">
    <source>
        <dbReference type="PROSITE" id="PS50853"/>
    </source>
</evidence>
<keyword evidence="7" id="KW-1185">Reference proteome</keyword>
<sequence length="417" mass="45286">MPWPGRGGHGLFTVGNLLKPYAALLCAALLTTTLTATEAHAADPAPTNVQISWKDDTRKLVHVSWSEEGEQPDRVSVRYQTGKVLKTMYVAAGAPNELDIPANAIAFSQATTDVEMQIGVAVGTEAGETSPVALSPAFDTIKPGNPLLETYTMSGSSTLNVKWRPPTRTDTTPNDPLDVADSQLYTPQYIKDGRTVLLSAPIPGTTFTFTGPRPPFEFQVFAQNEWGTEIGAQVFGSSIKPTATMPAWVLADTSQNRISGTAAYGVRVILQARNSASSPWYTVGWETFLHDWYAFDLRAAGSRQYRVQVPNTKAGIWAYFGGYSPVVSTTVQIRASAHFWASEIRVGQTSRAALSMSPYLVGHARLERWNGKTWTLVGPVPIANGYGWGYIRGTTPGRVAYRYYVPSGYTSGTQSCN</sequence>
<feature type="domain" description="Fibronectin type-III" evidence="5">
    <location>
        <begin position="142"/>
        <end position="247"/>
    </location>
</feature>
<dbReference type="EMBL" id="SNWQ01000001">
    <property type="protein sequence ID" value="TDO54237.1"/>
    <property type="molecule type" value="Genomic_DNA"/>
</dbReference>
<feature type="compositionally biased region" description="Low complexity" evidence="3">
    <location>
        <begin position="164"/>
        <end position="176"/>
    </location>
</feature>
<feature type="region of interest" description="Disordered" evidence="3">
    <location>
        <begin position="159"/>
        <end position="180"/>
    </location>
</feature>
<keyword evidence="2" id="KW-0119">Carbohydrate metabolism</keyword>
<evidence type="ECO:0000256" key="1">
    <source>
        <dbReference type="ARBA" id="ARBA00023295"/>
    </source>
</evidence>